<protein>
    <recommendedName>
        <fullName evidence="3">C-CAP/cofactor C-like domain-containing protein</fullName>
    </recommendedName>
</protein>
<dbReference type="AlphaFoldDB" id="A0A0N0P826"/>
<keyword evidence="5" id="KW-1185">Reference proteome</keyword>
<evidence type="ECO:0000256" key="1">
    <source>
        <dbReference type="ARBA" id="ARBA00007659"/>
    </source>
</evidence>
<evidence type="ECO:0000256" key="2">
    <source>
        <dbReference type="SAM" id="MobiDB-lite"/>
    </source>
</evidence>
<feature type="region of interest" description="Disordered" evidence="2">
    <location>
        <begin position="419"/>
        <end position="506"/>
    </location>
</feature>
<dbReference type="SUPFAM" id="SSF69340">
    <property type="entry name" value="C-terminal domain of adenylylcyclase associated protein"/>
    <property type="match status" value="1"/>
</dbReference>
<accession>A0A0N0P826</accession>
<feature type="domain" description="C-CAP/cofactor C-like" evidence="3">
    <location>
        <begin position="506"/>
        <end position="663"/>
    </location>
</feature>
<gene>
    <name evidence="4" type="ORF">ABL78_1840</name>
</gene>
<dbReference type="GO" id="GO:0019933">
    <property type="term" value="P:cAMP-mediated signaling"/>
    <property type="evidence" value="ECO:0007669"/>
    <property type="project" value="TreeGrafter"/>
</dbReference>
<dbReference type="InterPro" id="IPR001837">
    <property type="entry name" value="Adenylate_cyclase-assoc_CAP"/>
</dbReference>
<dbReference type="PANTHER" id="PTHR10652">
    <property type="entry name" value="ADENYLYL CYCLASE-ASSOCIATED PROTEIN"/>
    <property type="match status" value="1"/>
</dbReference>
<evidence type="ECO:0000313" key="4">
    <source>
        <dbReference type="EMBL" id="KPI89027.1"/>
    </source>
</evidence>
<comment type="caution">
    <text evidence="4">The sequence shown here is derived from an EMBL/GenBank/DDBJ whole genome shotgun (WGS) entry which is preliminary data.</text>
</comment>
<dbReference type="Pfam" id="PF21938">
    <property type="entry name" value="CAP_N"/>
    <property type="match status" value="1"/>
</dbReference>
<dbReference type="InterPro" id="IPR016098">
    <property type="entry name" value="CAP/MinC_C"/>
</dbReference>
<organism evidence="4 5">
    <name type="scientific">Leptomonas seymouri</name>
    <dbReference type="NCBI Taxonomy" id="5684"/>
    <lineage>
        <taxon>Eukaryota</taxon>
        <taxon>Discoba</taxon>
        <taxon>Euglenozoa</taxon>
        <taxon>Kinetoplastea</taxon>
        <taxon>Metakinetoplastina</taxon>
        <taxon>Trypanosomatida</taxon>
        <taxon>Trypanosomatidae</taxon>
        <taxon>Leishmaniinae</taxon>
        <taxon>Leptomonas</taxon>
    </lineage>
</organism>
<comment type="similarity">
    <text evidence="1">Belongs to the CAP family.</text>
</comment>
<feature type="compositionally biased region" description="Low complexity" evidence="2">
    <location>
        <begin position="442"/>
        <end position="451"/>
    </location>
</feature>
<sequence>MEVAATPSDHPVPNVEEVQASFHKLIRCGHKLHTASLTAAQEQLLQVVREHTQALLHMETHGRPTSVTADGVGDESWRLVSFHAVYDNACKSIRDSIAGLRQLQHDPRETNADQVTCLLRCVETLVQALGWVLQPASPTPQTADIMSVLQHRLSELSAQATGGSFSDIASHSTRAGDTENNKSAAADWLNQANAALCDLACFATKTYPHGAWFANRNRRAVVRSRRVRHPSDVGDAPFQALVLASHSTEDDDVTLLSEAMLSVAQAYTRCLAAVRSTEVRPTELEALAEIFAPLNSAINELSSTCEDVINRREDDRPHAHAVLEACNIFTWLTSRHEPCVVVEEAFGSANTYLTKVAARGNMLLLQQEMGLAVDRPDLTKAMLTWASMLREALQRVMLMVIYRYPQHVPWGEMIETTMPRNPPPLPTEPRRGAHGGPQPVWRRSAAASASRTPVAPSAQGPEAVPHSHPVPPPASSLPPPPPPPPAAAEVNATAPFPAPTAPNASPVATSMSVAFDSATSTWTVQHYRQPLLSAVSGEEQEPVYVVLPEEEVQWNHSVHILHCFNAYVTVPKKVKGVTVQHCQHTKLQLAGAIGPVRVSDSERQEMLIEASAPSVYAKRVTGLVLHLAGSHETEIITALTTDVNVNVVVKMADGDQEVRELALPAQFISTVGDGDALHTREVTYSG</sequence>
<dbReference type="Proteomes" id="UP000038009">
    <property type="component" value="Unassembled WGS sequence"/>
</dbReference>
<dbReference type="InterPro" id="IPR013912">
    <property type="entry name" value="Adenylate_cyclase-assoc_CAP_C"/>
</dbReference>
<name>A0A0N0P826_LEPSE</name>
<dbReference type="OMA" id="TWTVQHY"/>
<evidence type="ECO:0000259" key="3">
    <source>
        <dbReference type="PROSITE" id="PS51329"/>
    </source>
</evidence>
<proteinExistence type="inferred from homology"/>
<dbReference type="InterPro" id="IPR036223">
    <property type="entry name" value="CAP_C_sf"/>
</dbReference>
<dbReference type="InterPro" id="IPR036222">
    <property type="entry name" value="CAP_N_sf"/>
</dbReference>
<dbReference type="Pfam" id="PF08603">
    <property type="entry name" value="CAP_C"/>
    <property type="match status" value="1"/>
</dbReference>
<evidence type="ECO:0000313" key="5">
    <source>
        <dbReference type="Proteomes" id="UP000038009"/>
    </source>
</evidence>
<dbReference type="GO" id="GO:0008179">
    <property type="term" value="F:adenylate cyclase binding"/>
    <property type="evidence" value="ECO:0007669"/>
    <property type="project" value="TreeGrafter"/>
</dbReference>
<dbReference type="OrthoDB" id="1601at2759"/>
<dbReference type="EMBL" id="LJSK01000033">
    <property type="protein sequence ID" value="KPI89027.1"/>
    <property type="molecule type" value="Genomic_DNA"/>
</dbReference>
<dbReference type="PROSITE" id="PS51329">
    <property type="entry name" value="C_CAP_COFACTOR_C"/>
    <property type="match status" value="1"/>
</dbReference>
<dbReference type="Gene3D" id="2.160.20.70">
    <property type="match status" value="1"/>
</dbReference>
<dbReference type="VEuPathDB" id="TriTrypDB:Lsey_0033_0050"/>
<dbReference type="InterPro" id="IPR053950">
    <property type="entry name" value="CAP_N"/>
</dbReference>
<dbReference type="PANTHER" id="PTHR10652:SF0">
    <property type="entry name" value="ADENYLYL CYCLASE-ASSOCIATED PROTEIN"/>
    <property type="match status" value="1"/>
</dbReference>
<dbReference type="GO" id="GO:0003779">
    <property type="term" value="F:actin binding"/>
    <property type="evidence" value="ECO:0007669"/>
    <property type="project" value="InterPro"/>
</dbReference>
<dbReference type="GO" id="GO:0005737">
    <property type="term" value="C:cytoplasm"/>
    <property type="evidence" value="ECO:0007669"/>
    <property type="project" value="TreeGrafter"/>
</dbReference>
<dbReference type="GO" id="GO:0007015">
    <property type="term" value="P:actin filament organization"/>
    <property type="evidence" value="ECO:0007669"/>
    <property type="project" value="TreeGrafter"/>
</dbReference>
<feature type="compositionally biased region" description="Low complexity" evidence="2">
    <location>
        <begin position="487"/>
        <end position="506"/>
    </location>
</feature>
<dbReference type="Gene3D" id="1.25.40.330">
    <property type="entry name" value="Adenylate cyclase-associated CAP, N-terminal domain"/>
    <property type="match status" value="1"/>
</dbReference>
<feature type="compositionally biased region" description="Pro residues" evidence="2">
    <location>
        <begin position="468"/>
        <end position="486"/>
    </location>
</feature>
<dbReference type="InterPro" id="IPR017901">
    <property type="entry name" value="C-CAP_CF_C-like"/>
</dbReference>
<reference evidence="4 5" key="1">
    <citation type="journal article" date="2015" name="PLoS Pathog.">
        <title>Leptomonas seymouri: Adaptations to the Dixenous Life Cycle Analyzed by Genome Sequencing, Transcriptome Profiling and Co-infection with Leishmania donovani.</title>
        <authorList>
            <person name="Kraeva N."/>
            <person name="Butenko A."/>
            <person name="Hlavacova J."/>
            <person name="Kostygov A."/>
            <person name="Myskova J."/>
            <person name="Grybchuk D."/>
            <person name="Lestinova T."/>
            <person name="Votypka J."/>
            <person name="Volf P."/>
            <person name="Opperdoes F."/>
            <person name="Flegontov P."/>
            <person name="Lukes J."/>
            <person name="Yurchenko V."/>
        </authorList>
    </citation>
    <scope>NUCLEOTIDE SEQUENCE [LARGE SCALE GENOMIC DNA]</scope>
    <source>
        <strain evidence="4 5">ATCC 30220</strain>
    </source>
</reference>